<dbReference type="Proteomes" id="UP000249645">
    <property type="component" value="Unassembled WGS sequence"/>
</dbReference>
<sequence>MQYISPIRFFEQLDIPTEDISDVKKLKKIVHLEFLSSETGIFNIDGFDYNKQDLLNLLSDEKFEQHWHFHQMIWNNKYLLDLLERESVDIKQLREILEFRNNADFCQFVSPYFVQVFSNIMKILLNEQYVRDVYLWLQCKYYINKEEEEIAYDSLRKYLDDALFLFRNINNANYESRLSSIERWESSDWSSVLNALPDCLYHYVDSIAEGLTNVLVIVQYNEKSLCYTISSWLVKVHISSPYLNETIKDNHRIFGNNAPSFTQTSSKPNSFWSNKWIYFVSVIIAKVLIFNGLVCNTNSNKDYLTDKSGDYTKPFITQPPTTSDVVTGDEDAKTKEREIVHNALTLNDIERKFYHAYQGSSIKNSGSLGQKSYGNLPIYLAVFDGKSGFLHPFKIENKTNQNLSFIYLSGNNSMLMDLQKGKTIYCDPNENQSMDFLLDNEFTNAAPVGVAASFAMNGAQSIALGVGGIGEVKLIDNTNHFIVDTIKDVNKKYDLTISITKKDDKFHFDTKGTKVFHLTKK</sequence>
<dbReference type="AlphaFoldDB" id="A0A2W5EH42"/>
<name>A0A2W5EH42_9SPHI</name>
<evidence type="ECO:0000313" key="2">
    <source>
        <dbReference type="Proteomes" id="UP000249645"/>
    </source>
</evidence>
<reference evidence="1 2" key="1">
    <citation type="submission" date="2017-11" db="EMBL/GenBank/DDBJ databases">
        <title>Infants hospitalized years apart are colonized by the same room-sourced microbial strains.</title>
        <authorList>
            <person name="Brooks B."/>
            <person name="Olm M.R."/>
            <person name="Firek B.A."/>
            <person name="Baker R."/>
            <person name="Thomas B.C."/>
            <person name="Morowitz M.J."/>
            <person name="Banfield J.F."/>
        </authorList>
    </citation>
    <scope>NUCLEOTIDE SEQUENCE [LARGE SCALE GENOMIC DNA]</scope>
    <source>
        <strain evidence="1">S2_009_000_R2_76</strain>
    </source>
</reference>
<evidence type="ECO:0000313" key="1">
    <source>
        <dbReference type="EMBL" id="PZP41843.1"/>
    </source>
</evidence>
<organism evidence="1 2">
    <name type="scientific">Pseudopedobacter saltans</name>
    <dbReference type="NCBI Taxonomy" id="151895"/>
    <lineage>
        <taxon>Bacteria</taxon>
        <taxon>Pseudomonadati</taxon>
        <taxon>Bacteroidota</taxon>
        <taxon>Sphingobacteriia</taxon>
        <taxon>Sphingobacteriales</taxon>
        <taxon>Sphingobacteriaceae</taxon>
        <taxon>Pseudopedobacter</taxon>
    </lineage>
</organism>
<protein>
    <submittedName>
        <fullName evidence="1">Uncharacterized protein</fullName>
    </submittedName>
</protein>
<dbReference type="EMBL" id="QFOI01000482">
    <property type="protein sequence ID" value="PZP41843.1"/>
    <property type="molecule type" value="Genomic_DNA"/>
</dbReference>
<proteinExistence type="predicted"/>
<gene>
    <name evidence="1" type="ORF">DI598_17765</name>
</gene>
<comment type="caution">
    <text evidence="1">The sequence shown here is derived from an EMBL/GenBank/DDBJ whole genome shotgun (WGS) entry which is preliminary data.</text>
</comment>
<accession>A0A2W5EH42</accession>